<dbReference type="RefSeq" id="WP_153497154.1">
    <property type="nucleotide sequence ID" value="NZ_CBCRWP010000037.1"/>
</dbReference>
<protein>
    <submittedName>
        <fullName evidence="1">Uncharacterized protein</fullName>
    </submittedName>
</protein>
<keyword evidence="2" id="KW-1185">Reference proteome</keyword>
<proteinExistence type="predicted"/>
<gene>
    <name evidence="1" type="ORF">GHI93_11405</name>
</gene>
<evidence type="ECO:0000313" key="2">
    <source>
        <dbReference type="Proteomes" id="UP000439550"/>
    </source>
</evidence>
<sequence length="67" mass="7970">MKNAKIILFDKEETISYIGAYEDEMSKYGTGEVDFLRDIEKNLEIEILDVEVVDIFGKEYLKIYYYD</sequence>
<accession>A0A7X1Z9U9</accession>
<comment type="caution">
    <text evidence="1">The sequence shown here is derived from an EMBL/GenBank/DDBJ whole genome shotgun (WGS) entry which is preliminary data.</text>
</comment>
<organism evidence="1 2">
    <name type="scientific">Lactococcus hircilactis</name>
    <dbReference type="NCBI Taxonomy" id="1494462"/>
    <lineage>
        <taxon>Bacteria</taxon>
        <taxon>Bacillati</taxon>
        <taxon>Bacillota</taxon>
        <taxon>Bacilli</taxon>
        <taxon>Lactobacillales</taxon>
        <taxon>Streptococcaceae</taxon>
        <taxon>Lactococcus</taxon>
    </lineage>
</organism>
<dbReference type="EMBL" id="WITJ01000022">
    <property type="protein sequence ID" value="MQW40526.1"/>
    <property type="molecule type" value="Genomic_DNA"/>
</dbReference>
<evidence type="ECO:0000313" key="1">
    <source>
        <dbReference type="EMBL" id="MQW40526.1"/>
    </source>
</evidence>
<reference evidence="1 2" key="1">
    <citation type="submission" date="2019-10" db="EMBL/GenBank/DDBJ databases">
        <authorList>
            <person name="Dong K."/>
        </authorList>
    </citation>
    <scope>NUCLEOTIDE SEQUENCE [LARGE SCALE GENOMIC DNA]</scope>
    <source>
        <strain evidence="1 2">DSM 28960</strain>
    </source>
</reference>
<dbReference type="Proteomes" id="UP000439550">
    <property type="component" value="Unassembled WGS sequence"/>
</dbReference>
<name>A0A7X1Z9U9_9LACT</name>
<dbReference type="AlphaFoldDB" id="A0A7X1Z9U9"/>